<dbReference type="Gene3D" id="2.160.20.10">
    <property type="entry name" value="Single-stranded right-handed beta-helix, Pectin lyase-like"/>
    <property type="match status" value="1"/>
</dbReference>
<accession>A0ABS8PSD8</accession>
<keyword evidence="1" id="KW-0732">Signal</keyword>
<dbReference type="InterPro" id="IPR011050">
    <property type="entry name" value="Pectin_lyase_fold/virulence"/>
</dbReference>
<organism evidence="2 3">
    <name type="scientific">Niabella pedocola</name>
    <dbReference type="NCBI Taxonomy" id="1752077"/>
    <lineage>
        <taxon>Bacteria</taxon>
        <taxon>Pseudomonadati</taxon>
        <taxon>Bacteroidota</taxon>
        <taxon>Chitinophagia</taxon>
        <taxon>Chitinophagales</taxon>
        <taxon>Chitinophagaceae</taxon>
        <taxon>Niabella</taxon>
    </lineage>
</organism>
<evidence type="ECO:0000313" key="2">
    <source>
        <dbReference type="EMBL" id="MCD2423227.1"/>
    </source>
</evidence>
<keyword evidence="3" id="KW-1185">Reference proteome</keyword>
<feature type="signal peptide" evidence="1">
    <location>
        <begin position="1"/>
        <end position="18"/>
    </location>
</feature>
<dbReference type="Proteomes" id="UP001199816">
    <property type="component" value="Unassembled WGS sequence"/>
</dbReference>
<name>A0ABS8PSD8_9BACT</name>
<evidence type="ECO:0000313" key="3">
    <source>
        <dbReference type="Proteomes" id="UP001199816"/>
    </source>
</evidence>
<dbReference type="RefSeq" id="WP_231004491.1">
    <property type="nucleotide sequence ID" value="NZ_JAJNEC010000005.1"/>
</dbReference>
<comment type="caution">
    <text evidence="2">The sequence shown here is derived from an EMBL/GenBank/DDBJ whole genome shotgun (WGS) entry which is preliminary data.</text>
</comment>
<gene>
    <name evidence="2" type="ORF">LQ567_10690</name>
</gene>
<dbReference type="SUPFAM" id="SSF51126">
    <property type="entry name" value="Pectin lyase-like"/>
    <property type="match status" value="1"/>
</dbReference>
<protein>
    <submittedName>
        <fullName evidence="2">Right-handed parallel beta-helix repeat-containing protein</fullName>
    </submittedName>
</protein>
<feature type="chain" id="PRO_5045445088" evidence="1">
    <location>
        <begin position="19"/>
        <end position="371"/>
    </location>
</feature>
<proteinExistence type="predicted"/>
<dbReference type="InterPro" id="IPR012334">
    <property type="entry name" value="Pectin_lyas_fold"/>
</dbReference>
<dbReference type="EMBL" id="JAJNEC010000005">
    <property type="protein sequence ID" value="MCD2423227.1"/>
    <property type="molecule type" value="Genomic_DNA"/>
</dbReference>
<evidence type="ECO:0000256" key="1">
    <source>
        <dbReference type="SAM" id="SignalP"/>
    </source>
</evidence>
<reference evidence="2 3" key="1">
    <citation type="submission" date="2021-11" db="EMBL/GenBank/DDBJ databases">
        <title>Genomic of Niabella pedocola.</title>
        <authorList>
            <person name="Wu T."/>
        </authorList>
    </citation>
    <scope>NUCLEOTIDE SEQUENCE [LARGE SCALE GENOMIC DNA]</scope>
    <source>
        <strain evidence="2 3">JCM 31011</strain>
    </source>
</reference>
<sequence length="371" mass="41444">MKQLFFLWVLFAALPGNAATRYVAPDKRGDGSGLTAAHAADFLDAGFWAGIQILLQKEAVTVTFTGGDYRRAYTEKAFILADMGNRKNRLVLEGEGDRTIFPVPVGYTQQPVLMVVKNTRNMVIRNFNFTGSGKLGYALQITSGEGGTTSNILVEECSWTDMRGIIFGATGAHQPGTSAVTYSRCTFKRVGIDSHSHFMYHAHHASNVRVRDCYFEDCTGDFVRFRDHCDYGSVTNSTFIRTGIFPVYPFISIPLFNNIDPGDETFATHYTFTGNRFRNTRYAIAFHHYGFDPAGKHYLLTAAEGTILENGQPDERKKLLLQQFGINTDAIKIRNNKNEQITGRVMIGSFPRYGAASKGWSGWSDISMFFK</sequence>